<dbReference type="SUPFAM" id="SSF160363">
    <property type="entry name" value="MTH889-like"/>
    <property type="match status" value="1"/>
</dbReference>
<dbReference type="InterPro" id="IPR023129">
    <property type="entry name" value="MTH889-like_dom_sf"/>
</dbReference>
<organism evidence="1 2">
    <name type="scientific">Halorussus caseinilyticus</name>
    <dbReference type="NCBI Taxonomy" id="3034025"/>
    <lineage>
        <taxon>Archaea</taxon>
        <taxon>Methanobacteriati</taxon>
        <taxon>Methanobacteriota</taxon>
        <taxon>Stenosarchaea group</taxon>
        <taxon>Halobacteria</taxon>
        <taxon>Halobacteriales</taxon>
        <taxon>Haladaptataceae</taxon>
        <taxon>Halorussus</taxon>
    </lineage>
</organism>
<dbReference type="InterPro" id="IPR003831">
    <property type="entry name" value="DUF211"/>
</dbReference>
<comment type="caution">
    <text evidence="1">The sequence shown here is derived from an EMBL/GenBank/DDBJ whole genome shotgun (WGS) entry which is preliminary data.</text>
</comment>
<evidence type="ECO:0000313" key="2">
    <source>
        <dbReference type="Proteomes" id="UP001596407"/>
    </source>
</evidence>
<dbReference type="PANTHER" id="PTHR42240:SF1">
    <property type="entry name" value="DUF211 DOMAIN-CONTAINING PROTEIN"/>
    <property type="match status" value="1"/>
</dbReference>
<dbReference type="PANTHER" id="PTHR42240">
    <property type="entry name" value="DUF211 DOMAIN-CONTAINING PROTEIN"/>
    <property type="match status" value="1"/>
</dbReference>
<dbReference type="Proteomes" id="UP001596407">
    <property type="component" value="Unassembled WGS sequence"/>
</dbReference>
<reference evidence="1 2" key="1">
    <citation type="journal article" date="2019" name="Int. J. Syst. Evol. Microbiol.">
        <title>The Global Catalogue of Microorganisms (GCM) 10K type strain sequencing project: providing services to taxonomists for standard genome sequencing and annotation.</title>
        <authorList>
            <consortium name="The Broad Institute Genomics Platform"/>
            <consortium name="The Broad Institute Genome Sequencing Center for Infectious Disease"/>
            <person name="Wu L."/>
            <person name="Ma J."/>
        </authorList>
    </citation>
    <scope>NUCLEOTIDE SEQUENCE [LARGE SCALE GENOMIC DNA]</scope>
    <source>
        <strain evidence="1 2">DT72</strain>
    </source>
</reference>
<dbReference type="Gene3D" id="3.30.70.1340">
    <property type="entry name" value="MTH889-like domain"/>
    <property type="match status" value="1"/>
</dbReference>
<gene>
    <name evidence="1" type="ORF">ACFQJ6_01585</name>
</gene>
<dbReference type="EMBL" id="JBHSZH010000001">
    <property type="protein sequence ID" value="MFC7079014.1"/>
    <property type="molecule type" value="Genomic_DNA"/>
</dbReference>
<keyword evidence="2" id="KW-1185">Reference proteome</keyword>
<sequence length="76" mass="8220">MASVRRIVADVLKPHDPSLAEFARRMSDVEGVAGANATLIELDKEVQNVKLTVEGDDISEDRLEAAIENVGEASTR</sequence>
<proteinExistence type="predicted"/>
<name>A0ABD5WIK4_9EURY</name>
<accession>A0ABD5WIK4</accession>
<dbReference type="Pfam" id="PF02680">
    <property type="entry name" value="DUF211"/>
    <property type="match status" value="1"/>
</dbReference>
<dbReference type="RefSeq" id="WP_382208538.1">
    <property type="nucleotide sequence ID" value="NZ_JBHSZH010000001.1"/>
</dbReference>
<protein>
    <submittedName>
        <fullName evidence="1">DUF211 domain-containing protein</fullName>
    </submittedName>
</protein>
<evidence type="ECO:0000313" key="1">
    <source>
        <dbReference type="EMBL" id="MFC7079014.1"/>
    </source>
</evidence>
<dbReference type="AlphaFoldDB" id="A0ABD5WIK4"/>